<dbReference type="PANTHER" id="PTHR43712">
    <property type="entry name" value="PUTATIVE (AFU_ORTHOLOGUE AFUA_4G14580)-RELATED"/>
    <property type="match status" value="1"/>
</dbReference>
<evidence type="ECO:0000256" key="2">
    <source>
        <dbReference type="ARBA" id="ARBA00022679"/>
    </source>
</evidence>
<gene>
    <name evidence="13" type="primary">LOC117656671</name>
</gene>
<organism evidence="12 13">
    <name type="scientific">Pantherophis guttatus</name>
    <name type="common">Corn snake</name>
    <name type="synonym">Elaphe guttata</name>
    <dbReference type="NCBI Taxonomy" id="94885"/>
    <lineage>
        <taxon>Eukaryota</taxon>
        <taxon>Metazoa</taxon>
        <taxon>Chordata</taxon>
        <taxon>Craniata</taxon>
        <taxon>Vertebrata</taxon>
        <taxon>Euteleostomi</taxon>
        <taxon>Lepidosauria</taxon>
        <taxon>Squamata</taxon>
        <taxon>Bifurcata</taxon>
        <taxon>Unidentata</taxon>
        <taxon>Episquamata</taxon>
        <taxon>Toxicofera</taxon>
        <taxon>Serpentes</taxon>
        <taxon>Colubroidea</taxon>
        <taxon>Colubridae</taxon>
        <taxon>Colubrinae</taxon>
        <taxon>Pantherophis</taxon>
    </lineage>
</organism>
<evidence type="ECO:0000313" key="13">
    <source>
        <dbReference type="RefSeq" id="XP_060542607.1"/>
    </source>
</evidence>
<dbReference type="RefSeq" id="XP_060542607.1">
    <property type="nucleotide sequence ID" value="XM_060686624.1"/>
</dbReference>
<evidence type="ECO:0000256" key="6">
    <source>
        <dbReference type="ARBA" id="ARBA00039116"/>
    </source>
</evidence>
<dbReference type="InterPro" id="IPR012967">
    <property type="entry name" value="COMT_dimerisation"/>
</dbReference>
<dbReference type="CDD" id="cd02440">
    <property type="entry name" value="AdoMet_MTases"/>
    <property type="match status" value="1"/>
</dbReference>
<evidence type="ECO:0000256" key="1">
    <source>
        <dbReference type="ARBA" id="ARBA00022603"/>
    </source>
</evidence>
<evidence type="ECO:0000259" key="10">
    <source>
        <dbReference type="Pfam" id="PF00891"/>
    </source>
</evidence>
<dbReference type="Proteomes" id="UP001652622">
    <property type="component" value="Unplaced"/>
</dbReference>
<keyword evidence="1" id="KW-0489">Methyltransferase</keyword>
<dbReference type="Pfam" id="PF00891">
    <property type="entry name" value="Methyltransf_2"/>
    <property type="match status" value="1"/>
</dbReference>
<dbReference type="Gene3D" id="3.40.50.150">
    <property type="entry name" value="Vaccinia Virus protein VP39"/>
    <property type="match status" value="1"/>
</dbReference>
<evidence type="ECO:0000256" key="7">
    <source>
        <dbReference type="ARBA" id="ARBA00040730"/>
    </source>
</evidence>
<accession>A0ABM3Z2L2</accession>
<dbReference type="Gene3D" id="1.10.10.10">
    <property type="entry name" value="Winged helix-like DNA-binding domain superfamily/Winged helix DNA-binding domain"/>
    <property type="match status" value="1"/>
</dbReference>
<dbReference type="Pfam" id="PF08100">
    <property type="entry name" value="Dimerisation"/>
    <property type="match status" value="1"/>
</dbReference>
<dbReference type="SUPFAM" id="SSF53335">
    <property type="entry name" value="S-adenosyl-L-methionine-dependent methyltransferases"/>
    <property type="match status" value="1"/>
</dbReference>
<evidence type="ECO:0000256" key="5">
    <source>
        <dbReference type="ARBA" id="ARBA00037926"/>
    </source>
</evidence>
<keyword evidence="9" id="KW-0471">Melatonin biosynthesis</keyword>
<evidence type="ECO:0000256" key="3">
    <source>
        <dbReference type="ARBA" id="ARBA00022691"/>
    </source>
</evidence>
<dbReference type="InterPro" id="IPR016461">
    <property type="entry name" value="COMT-like"/>
</dbReference>
<evidence type="ECO:0000259" key="11">
    <source>
        <dbReference type="Pfam" id="PF08100"/>
    </source>
</evidence>
<sequence>MASPEEKENIKILFQHQHSFMVTKIIFTSCEFGIFDLLRESGKSLSSAIIAERLNASLTGMEMLLNCCVTLNLLKMERKDNRGLYENTEFANLYLAKSSPKSQYYALKFFSDFIYPGMKYLPDAVREGKNQISSITGVSSNNLFEAFYRSEENIEVFFRYMNEAWSLHGREVLTAFDLSEFEFIYDIGGSCGALSKELIAIYPNCAVTLFDLPEVVETSKKFHGFSEASRITLHGGDFLKDPIPEADLYIFARILFTWNDEKCLQLLNKVFNVCKPGGGVLIVEPTLDKDKTLPFPIAMYSLIVLLNTEGKVRTPSEYHSFLSSAGFKDIQLKKGNLFDVILARK</sequence>
<dbReference type="PANTHER" id="PTHR43712:SF2">
    <property type="entry name" value="O-METHYLTRANSFERASE CICE"/>
    <property type="match status" value="1"/>
</dbReference>
<evidence type="ECO:0000313" key="12">
    <source>
        <dbReference type="Proteomes" id="UP001652622"/>
    </source>
</evidence>
<dbReference type="SUPFAM" id="SSF46785">
    <property type="entry name" value="Winged helix' DNA-binding domain"/>
    <property type="match status" value="1"/>
</dbReference>
<proteinExistence type="predicted"/>
<reference evidence="13" key="1">
    <citation type="submission" date="2025-08" db="UniProtKB">
        <authorList>
            <consortium name="RefSeq"/>
        </authorList>
    </citation>
    <scope>IDENTIFICATION</scope>
    <source>
        <tissue evidence="13">Blood</tissue>
    </source>
</reference>
<protein>
    <recommendedName>
        <fullName evidence="7">Acetylserotonin O-methyltransferase</fullName>
        <ecNumber evidence="6">2.1.1.4</ecNumber>
    </recommendedName>
    <alternativeName>
        <fullName evidence="8">Hydroxyindole O-methyltransferase</fullName>
    </alternativeName>
</protein>
<evidence type="ECO:0000256" key="9">
    <source>
        <dbReference type="ARBA" id="ARBA00043260"/>
    </source>
</evidence>
<name>A0ABM3Z2L2_PANGU</name>
<dbReference type="InterPro" id="IPR036390">
    <property type="entry name" value="WH_DNA-bd_sf"/>
</dbReference>
<dbReference type="InterPro" id="IPR029063">
    <property type="entry name" value="SAM-dependent_MTases_sf"/>
</dbReference>
<comment type="function">
    <text evidence="4">Catalyzes the transfer of a methyl group onto N-acetylserotonin, producing melatonin (N-acetyl-5-methoxytryptamine).</text>
</comment>
<dbReference type="EC" id="2.1.1.4" evidence="6"/>
<keyword evidence="12" id="KW-1185">Reference proteome</keyword>
<dbReference type="PIRSF" id="PIRSF005739">
    <property type="entry name" value="O-mtase"/>
    <property type="match status" value="1"/>
</dbReference>
<dbReference type="PROSITE" id="PS51683">
    <property type="entry name" value="SAM_OMT_II"/>
    <property type="match status" value="1"/>
</dbReference>
<evidence type="ECO:0000256" key="8">
    <source>
        <dbReference type="ARBA" id="ARBA00043054"/>
    </source>
</evidence>
<feature type="domain" description="O-methyltransferase C-terminal" evidence="10">
    <location>
        <begin position="119"/>
        <end position="328"/>
    </location>
</feature>
<evidence type="ECO:0000256" key="4">
    <source>
        <dbReference type="ARBA" id="ARBA00037645"/>
    </source>
</evidence>
<keyword evidence="3" id="KW-0949">S-adenosyl-L-methionine</keyword>
<dbReference type="GeneID" id="117656671"/>
<dbReference type="InterPro" id="IPR001077">
    <property type="entry name" value="COMT_C"/>
</dbReference>
<keyword evidence="2" id="KW-0808">Transferase</keyword>
<feature type="domain" description="O-methyltransferase dimerisation" evidence="11">
    <location>
        <begin position="15"/>
        <end position="96"/>
    </location>
</feature>
<dbReference type="InterPro" id="IPR036388">
    <property type="entry name" value="WH-like_DNA-bd_sf"/>
</dbReference>
<comment type="pathway">
    <text evidence="5">Aromatic compound metabolism; melatonin biosynthesis; melatonin from serotonin: step 1/2.</text>
</comment>